<dbReference type="PANTHER" id="PTHR11227">
    <property type="entry name" value="WD-REPEAT PROTEIN INTERACTING WITH PHOSPHOINOSIDES WIPI -RELATED"/>
    <property type="match status" value="1"/>
</dbReference>
<name>A0A1V0SG35_9VIRU</name>
<reference evidence="4" key="1">
    <citation type="journal article" date="2017" name="Science">
        <title>Giant viruses with an expanded complement of translation system components.</title>
        <authorList>
            <person name="Schulz F."/>
            <person name="Yutin N."/>
            <person name="Ivanova N.N."/>
            <person name="Ortega D.R."/>
            <person name="Lee T.K."/>
            <person name="Vierheilig J."/>
            <person name="Daims H."/>
            <person name="Horn M."/>
            <person name="Wagner M."/>
            <person name="Jensen G.J."/>
            <person name="Kyrpides N.C."/>
            <person name="Koonin E.V."/>
            <person name="Woyke T."/>
        </authorList>
    </citation>
    <scope>NUCLEOTIDE SEQUENCE</scope>
    <source>
        <strain evidence="4">HKV1</strain>
    </source>
</reference>
<protein>
    <recommendedName>
        <fullName evidence="5">WD repeat protein</fullName>
    </recommendedName>
</protein>
<gene>
    <name evidence="4" type="ORF">Hokovirus_2_204</name>
</gene>
<dbReference type="InterPro" id="IPR036322">
    <property type="entry name" value="WD40_repeat_dom_sf"/>
</dbReference>
<sequence>MLYYEKRYNYITKILDNGFCIYYISEQEGTKLLNLKGNYANTKKIKLVRMITENYCLFVVDIFTNNSSITPNITKGDMVLFMNLETGKVEEHFALQYDILNVLLVENYILIVTKNKIFIYYLDNNNSLNKLDNLEFKKTINTIDNVLGLASARIVTNNLLIATLGKKSGQILLCTLNKKSNKYIDAHNHDITNIELNDNGNLVCTTSNMGTLINIFDVNTLNREYQFRRGSFNAQIYNISFSYDSKYIALCSSNNTIHIFYLHLKSENIKNNTSSFNILSSLINICGSEWAYKIFKIPETKSITNCYFGNNSDNILHILTKDNYHCIMSIEKDTDTQLIYNFD</sequence>
<comment type="similarity">
    <text evidence="3">Belongs to the WD repeat PROPPIN family.</text>
</comment>
<dbReference type="InterPro" id="IPR048720">
    <property type="entry name" value="PROPPIN"/>
</dbReference>
<organism evidence="4">
    <name type="scientific">Hokovirus HKV1</name>
    <dbReference type="NCBI Taxonomy" id="1977638"/>
    <lineage>
        <taxon>Viruses</taxon>
        <taxon>Varidnaviria</taxon>
        <taxon>Bamfordvirae</taxon>
        <taxon>Nucleocytoviricota</taxon>
        <taxon>Megaviricetes</taxon>
        <taxon>Imitervirales</taxon>
        <taxon>Mimiviridae</taxon>
        <taxon>Klosneuvirinae</taxon>
        <taxon>Hokovirus</taxon>
    </lineage>
</organism>
<evidence type="ECO:0000313" key="4">
    <source>
        <dbReference type="EMBL" id="ARF10677.1"/>
    </source>
</evidence>
<dbReference type="InterPro" id="IPR001680">
    <property type="entry name" value="WD40_rpt"/>
</dbReference>
<keyword evidence="2" id="KW-0677">Repeat</keyword>
<evidence type="ECO:0008006" key="5">
    <source>
        <dbReference type="Google" id="ProtNLM"/>
    </source>
</evidence>
<dbReference type="EMBL" id="KY684104">
    <property type="protein sequence ID" value="ARF10677.1"/>
    <property type="molecule type" value="Genomic_DNA"/>
</dbReference>
<accession>A0A1V0SG35</accession>
<evidence type="ECO:0000256" key="1">
    <source>
        <dbReference type="ARBA" id="ARBA00022574"/>
    </source>
</evidence>
<dbReference type="Pfam" id="PF21032">
    <property type="entry name" value="PROPPIN"/>
    <property type="match status" value="1"/>
</dbReference>
<evidence type="ECO:0000256" key="2">
    <source>
        <dbReference type="ARBA" id="ARBA00022737"/>
    </source>
</evidence>
<proteinExistence type="inferred from homology"/>
<keyword evidence="1" id="KW-0853">WD repeat</keyword>
<evidence type="ECO:0000256" key="3">
    <source>
        <dbReference type="ARBA" id="ARBA00025740"/>
    </source>
</evidence>
<dbReference type="SMART" id="SM00320">
    <property type="entry name" value="WD40"/>
    <property type="match status" value="2"/>
</dbReference>
<dbReference type="SUPFAM" id="SSF50978">
    <property type="entry name" value="WD40 repeat-like"/>
    <property type="match status" value="1"/>
</dbReference>
<dbReference type="InterPro" id="IPR015943">
    <property type="entry name" value="WD40/YVTN_repeat-like_dom_sf"/>
</dbReference>
<dbReference type="Gene3D" id="2.130.10.10">
    <property type="entry name" value="YVTN repeat-like/Quinoprotein amine dehydrogenase"/>
    <property type="match status" value="1"/>
</dbReference>